<dbReference type="InterPro" id="IPR001503">
    <property type="entry name" value="Glyco_trans_10"/>
</dbReference>
<evidence type="ECO:0000256" key="4">
    <source>
        <dbReference type="ARBA" id="ARBA00022679"/>
    </source>
</evidence>
<evidence type="ECO:0000256" key="1">
    <source>
        <dbReference type="ARBA" id="ARBA00004922"/>
    </source>
</evidence>
<sequence length="710" mass="79797">MVRNLRREATQFKYQLLIGLICLAILQLLSIRGLDLSQYIPNLTDLDYFPPPSFEVLHPFLHAKLSNATLAHLSNLELQVTKLHNQKATSCRSPRGAALCQRNATLVWFNPSNRDKFICNGNILLGPGKTLMATTPQERGNGCWDNAWTMSMTSRSFPREATVENKGLFPGISVKKQSTQPIDDTFSSNLERLTFPHDDLIQAHNLYKPNASMGLVYKMQGGNRREKPGEFGPLRCDIKCEYESGAGLINQQWVYGTNWQLHVGIEGSHYYPNLAIHDDDWKKNKYFMTTSFKSEVPASYFSLYNNWWGSTLKSPAVDYNKVIKGASFLARNCGAKNNRNDVVKKLIAAGFRVDSLSSCLKNADPPPGANMQNKTNVMEKYMFHLAFENGRVDDYVTEKLWMAFHSGTLPVLLGPDASNIREHVGSLNGAIYVDDYRTVDDLAKYLIEVSNNQTLYESYHAWRKEPYPEKFLAKYNFTYVHNTCRLCRWAFAKKYGLGFNHTKQTLEPVKLSRKICIESNAMKTPVSESWWDGSGGLRRKLDISPSSANEGLSSCHITNGTLVSAKIGSDNLIRSIWSHDGTTDMYLEGQLAKPVVLKLQLPITHSLGSNQVYDKNTVWFQTEQSRISLVFSAEGPGALDLNSASIITVTPNSAEVAVDPGYLPMRIRIILEDQDIHHKGASEESTYYGKIMTDDVLSMPELFVLGAYVA</sequence>
<dbReference type="PANTHER" id="PTHR11929">
    <property type="entry name" value="ALPHA- 1,3 -FUCOSYLTRANSFERASE"/>
    <property type="match status" value="1"/>
</dbReference>
<keyword evidence="5" id="KW-0333">Golgi apparatus</keyword>
<keyword evidence="3 5" id="KW-0328">Glycosyltransferase</keyword>
<dbReference type="InterPro" id="IPR038577">
    <property type="entry name" value="GT10-like_C_sf"/>
</dbReference>
<dbReference type="GO" id="GO:0032580">
    <property type="term" value="C:Golgi cisterna membrane"/>
    <property type="evidence" value="ECO:0007669"/>
    <property type="project" value="UniProtKB-SubCell"/>
</dbReference>
<comment type="subcellular location">
    <subcellularLocation>
        <location evidence="5">Golgi apparatus</location>
        <location evidence="5">Golgi stack membrane</location>
        <topology evidence="5">Single-pass type II membrane protein</topology>
    </subcellularLocation>
</comment>
<keyword evidence="5" id="KW-0472">Membrane</keyword>
<dbReference type="PANTHER" id="PTHR11929:SF194">
    <property type="entry name" value="ALPHA-(1,3)-FUCOSYLTRANSFERASE 10"/>
    <property type="match status" value="1"/>
</dbReference>
<keyword evidence="8" id="KW-1185">Reference proteome</keyword>
<name>A0ABD3PB01_9STRA</name>
<organism evidence="7 8">
    <name type="scientific">Cyclotella atomus</name>
    <dbReference type="NCBI Taxonomy" id="382360"/>
    <lineage>
        <taxon>Eukaryota</taxon>
        <taxon>Sar</taxon>
        <taxon>Stramenopiles</taxon>
        <taxon>Ochrophyta</taxon>
        <taxon>Bacillariophyta</taxon>
        <taxon>Coscinodiscophyceae</taxon>
        <taxon>Thalassiosirophycidae</taxon>
        <taxon>Stephanodiscales</taxon>
        <taxon>Stephanodiscaceae</taxon>
        <taxon>Cyclotella</taxon>
    </lineage>
</organism>
<dbReference type="Gene3D" id="3.40.50.11660">
    <property type="entry name" value="Glycosyl transferase family 10, C-terminal domain"/>
    <property type="match status" value="1"/>
</dbReference>
<comment type="pathway">
    <text evidence="1">Protein modification; protein glycosylation.</text>
</comment>
<reference evidence="7 8" key="1">
    <citation type="submission" date="2024-10" db="EMBL/GenBank/DDBJ databases">
        <title>Updated reference genomes for cyclostephanoid diatoms.</title>
        <authorList>
            <person name="Roberts W.R."/>
            <person name="Alverson A.J."/>
        </authorList>
    </citation>
    <scope>NUCLEOTIDE SEQUENCE [LARGE SCALE GENOMIC DNA]</scope>
    <source>
        <strain evidence="7 8">AJA010-31</strain>
    </source>
</reference>
<protein>
    <recommendedName>
        <fullName evidence="5">Fucosyltransferase</fullName>
        <ecNumber evidence="5">2.4.1.-</ecNumber>
    </recommendedName>
</protein>
<evidence type="ECO:0000313" key="7">
    <source>
        <dbReference type="EMBL" id="KAL3784954.1"/>
    </source>
</evidence>
<evidence type="ECO:0000313" key="8">
    <source>
        <dbReference type="Proteomes" id="UP001530400"/>
    </source>
</evidence>
<evidence type="ECO:0000256" key="2">
    <source>
        <dbReference type="ARBA" id="ARBA00008919"/>
    </source>
</evidence>
<dbReference type="EMBL" id="JALLPJ020000709">
    <property type="protein sequence ID" value="KAL3784954.1"/>
    <property type="molecule type" value="Genomic_DNA"/>
</dbReference>
<dbReference type="InterPro" id="IPR055270">
    <property type="entry name" value="Glyco_tran_10_C"/>
</dbReference>
<dbReference type="Pfam" id="PF00852">
    <property type="entry name" value="Glyco_transf_10"/>
    <property type="match status" value="1"/>
</dbReference>
<evidence type="ECO:0000259" key="6">
    <source>
        <dbReference type="Pfam" id="PF00852"/>
    </source>
</evidence>
<feature type="domain" description="Fucosyltransferase C-terminal" evidence="6">
    <location>
        <begin position="326"/>
        <end position="489"/>
    </location>
</feature>
<dbReference type="SUPFAM" id="SSF53756">
    <property type="entry name" value="UDP-Glycosyltransferase/glycogen phosphorylase"/>
    <property type="match status" value="1"/>
</dbReference>
<accession>A0ABD3PB01</accession>
<dbReference type="AlphaFoldDB" id="A0ABD3PB01"/>
<comment type="caution">
    <text evidence="7">The sequence shown here is derived from an EMBL/GenBank/DDBJ whole genome shotgun (WGS) entry which is preliminary data.</text>
</comment>
<dbReference type="Proteomes" id="UP001530400">
    <property type="component" value="Unassembled WGS sequence"/>
</dbReference>
<proteinExistence type="inferred from homology"/>
<evidence type="ECO:0000256" key="3">
    <source>
        <dbReference type="ARBA" id="ARBA00022676"/>
    </source>
</evidence>
<evidence type="ECO:0000256" key="5">
    <source>
        <dbReference type="RuleBase" id="RU003832"/>
    </source>
</evidence>
<keyword evidence="4 5" id="KW-0808">Transferase</keyword>
<dbReference type="GO" id="GO:0016757">
    <property type="term" value="F:glycosyltransferase activity"/>
    <property type="evidence" value="ECO:0007669"/>
    <property type="project" value="UniProtKB-UniRule"/>
</dbReference>
<gene>
    <name evidence="7" type="ORF">ACHAWO_011246</name>
</gene>
<dbReference type="EC" id="2.4.1.-" evidence="5"/>
<keyword evidence="5" id="KW-0812">Transmembrane</keyword>
<comment type="similarity">
    <text evidence="2 5">Belongs to the glycosyltransferase 10 family.</text>
</comment>